<sequence length="118" mass="13346">MRPLLVLIIAILVSVSAYYDLRNGTIPQVSSHNEIDIEELEQMEETTDEPSNQVSLPYQEVIVESGHTVYGVVRALHDDSFSIPPYKVVDDFEALNPQVEAHKILVGEIYRFPLYASE</sequence>
<evidence type="ECO:0000313" key="2">
    <source>
        <dbReference type="Proteomes" id="UP000784880"/>
    </source>
</evidence>
<dbReference type="RefSeq" id="WP_217066285.1">
    <property type="nucleotide sequence ID" value="NZ_JAHQCS010000092.1"/>
</dbReference>
<gene>
    <name evidence="1" type="ORF">KS419_10150</name>
</gene>
<name>A0ABS6JEN4_9BACI</name>
<reference evidence="1 2" key="1">
    <citation type="submission" date="2021-06" db="EMBL/GenBank/DDBJ databases">
        <title>Bacillus sp. RD4P76, an endophyte from a halophyte.</title>
        <authorList>
            <person name="Sun J.-Q."/>
        </authorList>
    </citation>
    <scope>NUCLEOTIDE SEQUENCE [LARGE SCALE GENOMIC DNA]</scope>
    <source>
        <strain evidence="1 2">CGMCC 1.15917</strain>
    </source>
</reference>
<proteinExistence type="predicted"/>
<dbReference type="EMBL" id="JAHQCS010000092">
    <property type="protein sequence ID" value="MBU9712101.1"/>
    <property type="molecule type" value="Genomic_DNA"/>
</dbReference>
<keyword evidence="2" id="KW-1185">Reference proteome</keyword>
<evidence type="ECO:0008006" key="3">
    <source>
        <dbReference type="Google" id="ProtNLM"/>
    </source>
</evidence>
<organism evidence="1 2">
    <name type="scientific">Evansella tamaricis</name>
    <dbReference type="NCBI Taxonomy" id="2069301"/>
    <lineage>
        <taxon>Bacteria</taxon>
        <taxon>Bacillati</taxon>
        <taxon>Bacillota</taxon>
        <taxon>Bacilli</taxon>
        <taxon>Bacillales</taxon>
        <taxon>Bacillaceae</taxon>
        <taxon>Evansella</taxon>
    </lineage>
</organism>
<evidence type="ECO:0000313" key="1">
    <source>
        <dbReference type="EMBL" id="MBU9712101.1"/>
    </source>
</evidence>
<accession>A0ABS6JEN4</accession>
<protein>
    <recommendedName>
        <fullName evidence="3">LysM domain-containing protein</fullName>
    </recommendedName>
</protein>
<dbReference type="Proteomes" id="UP000784880">
    <property type="component" value="Unassembled WGS sequence"/>
</dbReference>
<comment type="caution">
    <text evidence="1">The sequence shown here is derived from an EMBL/GenBank/DDBJ whole genome shotgun (WGS) entry which is preliminary data.</text>
</comment>